<dbReference type="Gene3D" id="3.60.21.10">
    <property type="match status" value="1"/>
</dbReference>
<dbReference type="GO" id="GO:0004115">
    <property type="term" value="F:3',5'-cyclic-AMP phosphodiesterase activity"/>
    <property type="evidence" value="ECO:0007669"/>
    <property type="project" value="UniProtKB-EC"/>
</dbReference>
<accession>A0A2Z4AF99</accession>
<evidence type="ECO:0000259" key="1">
    <source>
        <dbReference type="Pfam" id="PF00149"/>
    </source>
</evidence>
<dbReference type="AlphaFoldDB" id="A0A2Z4AF99"/>
<organism evidence="2 3">
    <name type="scientific">Candidatus Moanibacter tarae</name>
    <dbReference type="NCBI Taxonomy" id="2200854"/>
    <lineage>
        <taxon>Bacteria</taxon>
        <taxon>Pseudomonadati</taxon>
        <taxon>Verrucomicrobiota</taxon>
        <taxon>Opitutia</taxon>
        <taxon>Puniceicoccales</taxon>
        <taxon>Puniceicoccales incertae sedis</taxon>
        <taxon>Candidatus Moanibacter</taxon>
    </lineage>
</organism>
<dbReference type="PANTHER" id="PTHR43143:SF1">
    <property type="entry name" value="SERINE_THREONINE-PROTEIN PHOSPHATASE CPPED1"/>
    <property type="match status" value="1"/>
</dbReference>
<dbReference type="Proteomes" id="UP000247465">
    <property type="component" value="Chromosome"/>
</dbReference>
<dbReference type="EMBL" id="CP029803">
    <property type="protein sequence ID" value="AWT59636.1"/>
    <property type="molecule type" value="Genomic_DNA"/>
</dbReference>
<evidence type="ECO:0000313" key="3">
    <source>
        <dbReference type="Proteomes" id="UP000247465"/>
    </source>
</evidence>
<dbReference type="InterPro" id="IPR004843">
    <property type="entry name" value="Calcineurin-like_PHP"/>
</dbReference>
<evidence type="ECO:0000313" key="2">
    <source>
        <dbReference type="EMBL" id="AWT59636.1"/>
    </source>
</evidence>
<dbReference type="InterPro" id="IPR051918">
    <property type="entry name" value="STPP_CPPED1"/>
</dbReference>
<keyword evidence="2" id="KW-0378">Hydrolase</keyword>
<dbReference type="SUPFAM" id="SSF56300">
    <property type="entry name" value="Metallo-dependent phosphatases"/>
    <property type="match status" value="1"/>
</dbReference>
<dbReference type="PANTHER" id="PTHR43143">
    <property type="entry name" value="METALLOPHOSPHOESTERASE, CALCINEURIN SUPERFAMILY"/>
    <property type="match status" value="1"/>
</dbReference>
<reference evidence="2 3" key="1">
    <citation type="submission" date="2018-06" db="EMBL/GenBank/DDBJ databases">
        <title>Draft Genome Sequence of a Novel Marine Bacterium Related to the Verrucomicrobia.</title>
        <authorList>
            <person name="Vosseberg J."/>
            <person name="Martijn J."/>
            <person name="Ettema T.J.G."/>
        </authorList>
    </citation>
    <scope>NUCLEOTIDE SEQUENCE [LARGE SCALE GENOMIC DNA]</scope>
    <source>
        <strain evidence="2">TARA_B100001123</strain>
    </source>
</reference>
<sequence length="688" mass="79246">MSHYYDRTQLLPAEFEFVVLADTHYTRISPDTRVEFEGRRKQLTRIAHVLNLINSLNPEFVIHLGDLTQEAPGSENFEISRQEALDQIERVDSKWHQVAGNHEVGDKPDATMPTHPVSRRILAAYHENMRSSWYSFNHGKCSFIILNSQIFNTGIPEENEQCFWLENLLVQLEGQRLFVFMHLPLFILERTESYTGHYDNIGEPARSWLIELFQKHSVELVINGHVHFQFLNYIGQIRLLTLGSTSFTRPGFAHLFTSASPPENAREDVAKLGFYLFRVLRNKVDVHFLRTGGDCKDLKILCKNQRLITLLANNLEDSPLGLTLRNPITNVSQIPIAYPSTIRQDVRNDYPLLSCFEIGVKALRVPLKDIRDNEQWTRLSLLHDQGIAICVFLFESEIHKLPTIIEEFMDTVSNWEIQLPGSIFPLAETIELLKDLQNKVKIEVSLCPVIPDQVIPGKQLPRTRFGYRLKELENIKSQLDKINLQIMNICCRIGLDENPWDVIRLAYRLKNLGKARKLYFLIELGYQDDNRNSCRAVEALFAAALFRGTRIFFDPLIDIDRTMDVSLGILDTLCNPRPVFHAIRCLNTILYGLLQWEIKEENEIQWDGVKELQFINNGRKLSLLLPGSPKDENRDPPLKATSLLLKEQSFTLYLLNQGIVLHEANEGHFIEMVAKVRNGEPCLIDIKS</sequence>
<dbReference type="KEGG" id="mtar:DF168_00829"/>
<dbReference type="EC" id="3.1.4.53" evidence="2"/>
<name>A0A2Z4AF99_9BACT</name>
<dbReference type="Pfam" id="PF00149">
    <property type="entry name" value="Metallophos"/>
    <property type="match status" value="1"/>
</dbReference>
<protein>
    <submittedName>
        <fullName evidence="2">3',5'-cyclic adenosine monophosphate phosphodiesterase CpdA</fullName>
        <ecNumber evidence="2">3.1.4.53</ecNumber>
    </submittedName>
</protein>
<dbReference type="InterPro" id="IPR029052">
    <property type="entry name" value="Metallo-depent_PP-like"/>
</dbReference>
<feature type="domain" description="Calcineurin-like phosphoesterase" evidence="1">
    <location>
        <begin position="17"/>
        <end position="227"/>
    </location>
</feature>
<proteinExistence type="predicted"/>
<gene>
    <name evidence="2" type="primary">cpdA_1</name>
    <name evidence="2" type="ORF">DF168_00829</name>
</gene>